<name>A0A410GUJ9_9ACAR</name>
<protein>
    <submittedName>
        <fullName evidence="2">ATP synthase F0 subunit 8</fullName>
    </submittedName>
</protein>
<gene>
    <name evidence="2" type="primary">ATP8</name>
</gene>
<geneLocation type="mitochondrion" evidence="2"/>
<keyword evidence="1" id="KW-1133">Transmembrane helix</keyword>
<dbReference type="GeneID" id="39331305"/>
<sequence>MPQLFPMNWMILLIMFSMIYIIILMIIYFFPMMSPFISPKIKFYPFFPFKW</sequence>
<proteinExistence type="predicted"/>
<dbReference type="RefSeq" id="YP_009560720.1">
    <property type="nucleotide sequence ID" value="NC_041086.1"/>
</dbReference>
<evidence type="ECO:0000313" key="2">
    <source>
        <dbReference type="EMBL" id="QAB05953.1"/>
    </source>
</evidence>
<evidence type="ECO:0000256" key="1">
    <source>
        <dbReference type="SAM" id="Phobius"/>
    </source>
</evidence>
<organism evidence="2">
    <name type="scientific">Ixodes tasmani</name>
    <name type="common">Tasmanian possum tick</name>
    <dbReference type="NCBI Taxonomy" id="59654"/>
    <lineage>
        <taxon>Eukaryota</taxon>
        <taxon>Metazoa</taxon>
        <taxon>Ecdysozoa</taxon>
        <taxon>Arthropoda</taxon>
        <taxon>Chelicerata</taxon>
        <taxon>Arachnida</taxon>
        <taxon>Acari</taxon>
        <taxon>Parasitiformes</taxon>
        <taxon>Ixodida</taxon>
        <taxon>Ixodoidea</taxon>
        <taxon>Ixodidae</taxon>
        <taxon>Ixodinae</taxon>
        <taxon>Ixodes</taxon>
    </lineage>
</organism>
<keyword evidence="1" id="KW-0812">Transmembrane</keyword>
<dbReference type="AlphaFoldDB" id="A0A410GUJ9"/>
<accession>A0A410GUJ9</accession>
<dbReference type="EMBL" id="MH043269">
    <property type="protein sequence ID" value="QAB05953.1"/>
    <property type="molecule type" value="Genomic_DNA"/>
</dbReference>
<dbReference type="CTD" id="4509"/>
<feature type="transmembrane region" description="Helical" evidence="1">
    <location>
        <begin position="6"/>
        <end position="30"/>
    </location>
</feature>
<reference evidence="2" key="1">
    <citation type="submission" date="2018-03" db="EMBL/GenBank/DDBJ databases">
        <title>Mitochondrial genome analysis reveals intraspecific variation within Australian hard tick species.</title>
        <authorList>
            <person name="Burnard D."/>
            <person name="Shao R."/>
            <person name="Polkinghorne A."/>
        </authorList>
    </citation>
    <scope>NUCLEOTIDE SEQUENCE</scope>
    <source>
        <strain evidence="2">B6</strain>
    </source>
</reference>
<keyword evidence="1" id="KW-0472">Membrane</keyword>
<keyword evidence="2" id="KW-0496">Mitochondrion</keyword>